<reference evidence="3 4" key="1">
    <citation type="journal article" date="2023" name="Proc. Natl. Acad. Sci. U.S.A.">
        <title>Bacterial tolerance to host-exuded specialized metabolites structures the maize root microbiome.</title>
        <authorList>
            <person name="Thoenen L."/>
            <person name="Giroud C."/>
            <person name="Kreuzer M."/>
            <person name="Waelchli J."/>
            <person name="Gfeller V."/>
            <person name="Deslandes-Herold G."/>
            <person name="Mateo P."/>
            <person name="Robert C.A.M."/>
            <person name="Ahrens C.H."/>
            <person name="Rubio-Somoza I."/>
            <person name="Bruggmann R."/>
            <person name="Erb M."/>
            <person name="Schlaeppi K."/>
        </authorList>
    </citation>
    <scope>NUCLEOTIDE SEQUENCE [LARGE SCALE GENOMIC DNA]</scope>
    <source>
        <strain evidence="3 4">LBA1-1-1.1</strain>
    </source>
</reference>
<comment type="caution">
    <text evidence="3">The sequence shown here is derived from an EMBL/GenBank/DDBJ whole genome shotgun (WGS) entry which is preliminary data.</text>
</comment>
<feature type="non-terminal residue" evidence="3">
    <location>
        <position position="1"/>
    </location>
</feature>
<dbReference type="PANTHER" id="PTHR33258:SF1">
    <property type="entry name" value="TRANSPOSASE INSL FOR INSERTION SEQUENCE ELEMENT IS186A-RELATED"/>
    <property type="match status" value="1"/>
</dbReference>
<dbReference type="PANTHER" id="PTHR33258">
    <property type="entry name" value="TRANSPOSASE INSL FOR INSERTION SEQUENCE ELEMENT IS186A-RELATED"/>
    <property type="match status" value="1"/>
</dbReference>
<dbReference type="Pfam" id="PF01609">
    <property type="entry name" value="DDE_Tnp_1"/>
    <property type="match status" value="1"/>
</dbReference>
<gene>
    <name evidence="3" type="ORF">MRBLBA1_001793</name>
</gene>
<name>A0ABV3I9W0_9BACI</name>
<evidence type="ECO:0000259" key="2">
    <source>
        <dbReference type="Pfam" id="PF01609"/>
    </source>
</evidence>
<sequence length="161" mass="19550">KLLQGITVYMTNIPTEWVPKEKIYDLYSLRWQIELLFKIWKSWFQIHRCKSIKQERLECHLYGQLISILLCSSTMFKMRELLLRKKQKELSEYKAMYIIKDYFSLFHQALHKNTQELSKVLLRLFNLLQHNGRKSHRYEKKTVFDILGVVYEYTTSTHQVA</sequence>
<dbReference type="InterPro" id="IPR002559">
    <property type="entry name" value="Transposase_11"/>
</dbReference>
<protein>
    <submittedName>
        <fullName evidence="3">Transposase</fullName>
    </submittedName>
</protein>
<keyword evidence="4" id="KW-1185">Reference proteome</keyword>
<evidence type="ECO:0000313" key="4">
    <source>
        <dbReference type="Proteomes" id="UP001552502"/>
    </source>
</evidence>
<dbReference type="SUPFAM" id="SSF53098">
    <property type="entry name" value="Ribonuclease H-like"/>
    <property type="match status" value="1"/>
</dbReference>
<comment type="function">
    <text evidence="1">Involved in the transposition of the insertion sequence.</text>
</comment>
<dbReference type="InterPro" id="IPR012337">
    <property type="entry name" value="RNaseH-like_sf"/>
</dbReference>
<accession>A0ABV3I9W0</accession>
<dbReference type="EMBL" id="JBEGIE010000002">
    <property type="protein sequence ID" value="MEV4911113.1"/>
    <property type="molecule type" value="Genomic_DNA"/>
</dbReference>
<organism evidence="3 4">
    <name type="scientific">Bacillus proteolyticus</name>
    <dbReference type="NCBI Taxonomy" id="2026192"/>
    <lineage>
        <taxon>Bacteria</taxon>
        <taxon>Bacillati</taxon>
        <taxon>Bacillota</taxon>
        <taxon>Bacilli</taxon>
        <taxon>Bacillales</taxon>
        <taxon>Bacillaceae</taxon>
        <taxon>Bacillus</taxon>
        <taxon>Bacillus cereus group</taxon>
    </lineage>
</organism>
<evidence type="ECO:0000313" key="3">
    <source>
        <dbReference type="EMBL" id="MEV4911113.1"/>
    </source>
</evidence>
<dbReference type="RefSeq" id="WP_363331769.1">
    <property type="nucleotide sequence ID" value="NZ_JBEGIE010000002.1"/>
</dbReference>
<evidence type="ECO:0000256" key="1">
    <source>
        <dbReference type="ARBA" id="ARBA00002286"/>
    </source>
</evidence>
<dbReference type="Proteomes" id="UP001552502">
    <property type="component" value="Unassembled WGS sequence"/>
</dbReference>
<proteinExistence type="predicted"/>
<feature type="domain" description="Transposase IS4-like" evidence="2">
    <location>
        <begin position="10"/>
        <end position="70"/>
    </location>
</feature>